<evidence type="ECO:0000313" key="3">
    <source>
        <dbReference type="Proteomes" id="UP001050691"/>
    </source>
</evidence>
<feature type="domain" description="PBP" evidence="1">
    <location>
        <begin position="68"/>
        <end position="314"/>
    </location>
</feature>
<proteinExistence type="predicted"/>
<gene>
    <name evidence="2" type="ORF">Clacol_001388</name>
</gene>
<dbReference type="Pfam" id="PF12849">
    <property type="entry name" value="PBP_like_2"/>
    <property type="match status" value="1"/>
</dbReference>
<reference evidence="2" key="1">
    <citation type="submission" date="2021-10" db="EMBL/GenBank/DDBJ databases">
        <title>De novo Genome Assembly of Clathrus columnatus (Basidiomycota, Fungi) Using Illumina and Nanopore Sequence Data.</title>
        <authorList>
            <person name="Ogiso-Tanaka E."/>
            <person name="Itagaki H."/>
            <person name="Hosoya T."/>
            <person name="Hosaka K."/>
        </authorList>
    </citation>
    <scope>NUCLEOTIDE SEQUENCE</scope>
    <source>
        <strain evidence="2">MO-923</strain>
    </source>
</reference>
<dbReference type="Gene3D" id="3.40.190.10">
    <property type="entry name" value="Periplasmic binding protein-like II"/>
    <property type="match status" value="2"/>
</dbReference>
<dbReference type="Proteomes" id="UP001050691">
    <property type="component" value="Unassembled WGS sequence"/>
</dbReference>
<dbReference type="InterPro" id="IPR052738">
    <property type="entry name" value="ABC-Tungstate_binding"/>
</dbReference>
<dbReference type="EMBL" id="BPWL01000002">
    <property type="protein sequence ID" value="GJJ07188.1"/>
    <property type="molecule type" value="Genomic_DNA"/>
</dbReference>
<dbReference type="InterPro" id="IPR024370">
    <property type="entry name" value="PBP_domain"/>
</dbReference>
<evidence type="ECO:0000259" key="1">
    <source>
        <dbReference type="Pfam" id="PF12849"/>
    </source>
</evidence>
<comment type="caution">
    <text evidence="2">The sequence shown here is derived from an EMBL/GenBank/DDBJ whole genome shotgun (WGS) entry which is preliminary data.</text>
</comment>
<sequence>MSSQINIKIGGMNISLGGQELVLKSTGSHSINVPNGLYVGSGLSATSSTLAAQEVYDGGFGETTEVRLRIANGGAGQSGLIGEWANAFIQHMVFVHKVPPFKVAWYLGDTTQSLGLLAAGEVDIAVTYNEAAEKQSLASGNAAQSVYGFRDHFMLVGPKTNPAGLNPQNDDILAMFNKLVTVGNVDAVIPPANRPPVRFLSRYDKSATNIKESQLFITIGQVPWALAYSNFYHQYPRFPLQALHASAVLEEYTLTDYGTWLSSSSDVTNALVIYQKGTDDADDLLLNPGHVLLGTHLADENANIARYFMQWVADSDGGQKVIANFKKSGQVLYSQAPL</sequence>
<keyword evidence="3" id="KW-1185">Reference proteome</keyword>
<evidence type="ECO:0000313" key="2">
    <source>
        <dbReference type="EMBL" id="GJJ07188.1"/>
    </source>
</evidence>
<dbReference type="PANTHER" id="PTHR37945">
    <property type="entry name" value="EXTRACELLULAR TUNGSTATE BINDING PROTEIN"/>
    <property type="match status" value="1"/>
</dbReference>
<organism evidence="2 3">
    <name type="scientific">Clathrus columnatus</name>
    <dbReference type="NCBI Taxonomy" id="1419009"/>
    <lineage>
        <taxon>Eukaryota</taxon>
        <taxon>Fungi</taxon>
        <taxon>Dikarya</taxon>
        <taxon>Basidiomycota</taxon>
        <taxon>Agaricomycotina</taxon>
        <taxon>Agaricomycetes</taxon>
        <taxon>Phallomycetidae</taxon>
        <taxon>Phallales</taxon>
        <taxon>Clathraceae</taxon>
        <taxon>Clathrus</taxon>
    </lineage>
</organism>
<dbReference type="PANTHER" id="PTHR37945:SF1">
    <property type="entry name" value="EXTRACELLULAR TUNGSTATE BINDING PROTEIN"/>
    <property type="match status" value="1"/>
</dbReference>
<dbReference type="AlphaFoldDB" id="A0AAV5A131"/>
<name>A0AAV5A131_9AGAM</name>
<protein>
    <recommendedName>
        <fullName evidence="1">PBP domain-containing protein</fullName>
    </recommendedName>
</protein>
<dbReference type="SUPFAM" id="SSF53850">
    <property type="entry name" value="Periplasmic binding protein-like II"/>
    <property type="match status" value="1"/>
</dbReference>
<accession>A0AAV5A131</accession>